<dbReference type="InParanoid" id="A0A2P6NIT1"/>
<dbReference type="AlphaFoldDB" id="A0A2P6NIT1"/>
<dbReference type="EMBL" id="MDYQ01000074">
    <property type="protein sequence ID" value="PRP83873.1"/>
    <property type="molecule type" value="Genomic_DNA"/>
</dbReference>
<reference evidence="1 2" key="1">
    <citation type="journal article" date="2018" name="Genome Biol. Evol.">
        <title>Multiple Roots of Fruiting Body Formation in Amoebozoa.</title>
        <authorList>
            <person name="Hillmann F."/>
            <person name="Forbes G."/>
            <person name="Novohradska S."/>
            <person name="Ferling I."/>
            <person name="Riege K."/>
            <person name="Groth M."/>
            <person name="Westermann M."/>
            <person name="Marz M."/>
            <person name="Spaller T."/>
            <person name="Winckler T."/>
            <person name="Schaap P."/>
            <person name="Glockner G."/>
        </authorList>
    </citation>
    <scope>NUCLEOTIDE SEQUENCE [LARGE SCALE GENOMIC DNA]</scope>
    <source>
        <strain evidence="1 2">Jena</strain>
    </source>
</reference>
<comment type="caution">
    <text evidence="1">The sequence shown here is derived from an EMBL/GenBank/DDBJ whole genome shotgun (WGS) entry which is preliminary data.</text>
</comment>
<accession>A0A2P6NIT1</accession>
<name>A0A2P6NIT1_9EUKA</name>
<evidence type="ECO:0000313" key="1">
    <source>
        <dbReference type="EMBL" id="PRP83873.1"/>
    </source>
</evidence>
<dbReference type="Proteomes" id="UP000241769">
    <property type="component" value="Unassembled WGS sequence"/>
</dbReference>
<proteinExistence type="predicted"/>
<protein>
    <submittedName>
        <fullName evidence="1">Uncharacterized protein</fullName>
    </submittedName>
</protein>
<keyword evidence="2" id="KW-1185">Reference proteome</keyword>
<gene>
    <name evidence="1" type="ORF">PROFUN_08904</name>
</gene>
<sequence>MLGQCGNVKIRREVGHASLAAAAKSPYKYPWARLVLADAPACSSPQVHLWDEEGSAIDSFRAYWGEVSPMAFSGVELEQTRETLHPDRFTEVTQGRPCKMREEEYYG</sequence>
<organism evidence="1 2">
    <name type="scientific">Planoprotostelium fungivorum</name>
    <dbReference type="NCBI Taxonomy" id="1890364"/>
    <lineage>
        <taxon>Eukaryota</taxon>
        <taxon>Amoebozoa</taxon>
        <taxon>Evosea</taxon>
        <taxon>Variosea</taxon>
        <taxon>Cavosteliida</taxon>
        <taxon>Cavosteliaceae</taxon>
        <taxon>Planoprotostelium</taxon>
    </lineage>
</organism>
<evidence type="ECO:0000313" key="2">
    <source>
        <dbReference type="Proteomes" id="UP000241769"/>
    </source>
</evidence>